<protein>
    <submittedName>
        <fullName evidence="8">Assimilatory nitrite reductase small subunit</fullName>
    </submittedName>
</protein>
<keyword evidence="9" id="KW-1185">Reference proteome</keyword>
<evidence type="ECO:0000256" key="4">
    <source>
        <dbReference type="ARBA" id="ARBA00023004"/>
    </source>
</evidence>
<gene>
    <name evidence="8" type="primary">nirD</name>
    <name evidence="8" type="ORF">HPTL_0749</name>
</gene>
<dbReference type="OrthoDB" id="9769355at2"/>
<evidence type="ECO:0000313" key="9">
    <source>
        <dbReference type="Proteomes" id="UP000262004"/>
    </source>
</evidence>
<evidence type="ECO:0000256" key="3">
    <source>
        <dbReference type="ARBA" id="ARBA00023002"/>
    </source>
</evidence>
<evidence type="ECO:0000313" key="8">
    <source>
        <dbReference type="EMBL" id="BBD77017.1"/>
    </source>
</evidence>
<evidence type="ECO:0000256" key="6">
    <source>
        <dbReference type="ARBA" id="ARBA00023063"/>
    </source>
</evidence>
<keyword evidence="1" id="KW-0001">2Fe-2S</keyword>
<evidence type="ECO:0000256" key="1">
    <source>
        <dbReference type="ARBA" id="ARBA00022714"/>
    </source>
</evidence>
<keyword evidence="6" id="KW-0534">Nitrate assimilation</keyword>
<keyword evidence="2" id="KW-0479">Metal-binding</keyword>
<dbReference type="GO" id="GO:0042128">
    <property type="term" value="P:nitrate assimilation"/>
    <property type="evidence" value="ECO:0007669"/>
    <property type="project" value="UniProtKB-KW"/>
</dbReference>
<evidence type="ECO:0000256" key="2">
    <source>
        <dbReference type="ARBA" id="ARBA00022723"/>
    </source>
</evidence>
<dbReference type="GO" id="GO:0008942">
    <property type="term" value="F:nitrite reductase [NAD(P)H] activity"/>
    <property type="evidence" value="ECO:0007669"/>
    <property type="project" value="InterPro"/>
</dbReference>
<dbReference type="PANTHER" id="PTHR21496:SF23">
    <property type="entry name" value="3-PHENYLPROPIONATE_CINNAMIC ACID DIOXYGENASE FERREDOXIN SUBUNIT"/>
    <property type="match status" value="1"/>
</dbReference>
<keyword evidence="5" id="KW-0411">Iron-sulfur</keyword>
<feature type="domain" description="Rieske" evidence="7">
    <location>
        <begin position="5"/>
        <end position="100"/>
    </location>
</feature>
<keyword evidence="3" id="KW-0560">Oxidoreductase</keyword>
<dbReference type="CDD" id="cd03530">
    <property type="entry name" value="Rieske_NirD_small_Bacillus"/>
    <property type="match status" value="1"/>
</dbReference>
<dbReference type="GO" id="GO:0046872">
    <property type="term" value="F:metal ion binding"/>
    <property type="evidence" value="ECO:0007669"/>
    <property type="project" value="UniProtKB-KW"/>
</dbReference>
<proteinExistence type="predicted"/>
<dbReference type="PROSITE" id="PS51296">
    <property type="entry name" value="RIESKE"/>
    <property type="match status" value="1"/>
</dbReference>
<dbReference type="Pfam" id="PF13806">
    <property type="entry name" value="Rieske_2"/>
    <property type="match status" value="1"/>
</dbReference>
<dbReference type="EMBL" id="AP018558">
    <property type="protein sequence ID" value="BBD77017.1"/>
    <property type="molecule type" value="Genomic_DNA"/>
</dbReference>
<dbReference type="InterPro" id="IPR036922">
    <property type="entry name" value="Rieske_2Fe-2S_sf"/>
</dbReference>
<evidence type="ECO:0000259" key="7">
    <source>
        <dbReference type="PROSITE" id="PS51296"/>
    </source>
</evidence>
<sequence length="102" mass="11408">MNLWKKVCPLEQIPRLGAMRIETPKGAIALFRTRDDQLFAVTDRCPHKGGPLSQGIVAGHEVTCPLHGWRIDLTTGEAVSPDKGCVTRYPTKVEEEWVWIAL</sequence>
<dbReference type="GO" id="GO:0051537">
    <property type="term" value="F:2 iron, 2 sulfur cluster binding"/>
    <property type="evidence" value="ECO:0007669"/>
    <property type="project" value="UniProtKB-KW"/>
</dbReference>
<evidence type="ECO:0000256" key="5">
    <source>
        <dbReference type="ARBA" id="ARBA00023014"/>
    </source>
</evidence>
<dbReference type="RefSeq" id="WP_119334799.1">
    <property type="nucleotide sequence ID" value="NZ_AP018558.1"/>
</dbReference>
<accession>A0A2Z6DX41</accession>
<dbReference type="InterPro" id="IPR012748">
    <property type="entry name" value="Rieske-like_NirD"/>
</dbReference>
<dbReference type="Gene3D" id="2.102.10.10">
    <property type="entry name" value="Rieske [2Fe-2S] iron-sulphur domain"/>
    <property type="match status" value="1"/>
</dbReference>
<dbReference type="PANTHER" id="PTHR21496">
    <property type="entry name" value="FERREDOXIN-RELATED"/>
    <property type="match status" value="1"/>
</dbReference>
<dbReference type="AlphaFoldDB" id="A0A2Z6DX41"/>
<dbReference type="KEGG" id="htl:HPTL_0749"/>
<dbReference type="Proteomes" id="UP000262004">
    <property type="component" value="Chromosome"/>
</dbReference>
<organism evidence="8 9">
    <name type="scientific">Hydrogenophilus thermoluteolus</name>
    <name type="common">Pseudomonas hydrogenothermophila</name>
    <dbReference type="NCBI Taxonomy" id="297"/>
    <lineage>
        <taxon>Bacteria</taxon>
        <taxon>Pseudomonadati</taxon>
        <taxon>Pseudomonadota</taxon>
        <taxon>Hydrogenophilia</taxon>
        <taxon>Hydrogenophilales</taxon>
        <taxon>Hydrogenophilaceae</taxon>
        <taxon>Hydrogenophilus</taxon>
    </lineage>
</organism>
<dbReference type="SUPFAM" id="SSF50022">
    <property type="entry name" value="ISP domain"/>
    <property type="match status" value="1"/>
</dbReference>
<dbReference type="InterPro" id="IPR017941">
    <property type="entry name" value="Rieske_2Fe-2S"/>
</dbReference>
<keyword evidence="4" id="KW-0408">Iron</keyword>
<name>A0A2Z6DX41_HYDTE</name>
<reference evidence="8 9" key="1">
    <citation type="submission" date="2018-04" db="EMBL/GenBank/DDBJ databases">
        <title>Complete genome sequence of Hydrogenophilus thermoluteolus TH-1.</title>
        <authorList>
            <person name="Arai H."/>
        </authorList>
    </citation>
    <scope>NUCLEOTIDE SEQUENCE [LARGE SCALE GENOMIC DNA]</scope>
    <source>
        <strain evidence="8 9">TH-1</strain>
    </source>
</reference>
<dbReference type="NCBIfam" id="TIGR02378">
    <property type="entry name" value="nirD_assim_sml"/>
    <property type="match status" value="1"/>
</dbReference>